<feature type="region of interest" description="Disordered" evidence="1">
    <location>
        <begin position="33"/>
        <end position="55"/>
    </location>
</feature>
<name>A0A8D8Z6W3_9HEMI</name>
<evidence type="ECO:0000256" key="1">
    <source>
        <dbReference type="SAM" id="MobiDB-lite"/>
    </source>
</evidence>
<organism evidence="2">
    <name type="scientific">Cacopsylla melanoneura</name>
    <dbReference type="NCBI Taxonomy" id="428564"/>
    <lineage>
        <taxon>Eukaryota</taxon>
        <taxon>Metazoa</taxon>
        <taxon>Ecdysozoa</taxon>
        <taxon>Arthropoda</taxon>
        <taxon>Hexapoda</taxon>
        <taxon>Insecta</taxon>
        <taxon>Pterygota</taxon>
        <taxon>Neoptera</taxon>
        <taxon>Paraneoptera</taxon>
        <taxon>Hemiptera</taxon>
        <taxon>Sternorrhyncha</taxon>
        <taxon>Psylloidea</taxon>
        <taxon>Psyllidae</taxon>
        <taxon>Psyllinae</taxon>
        <taxon>Cacopsylla</taxon>
    </lineage>
</organism>
<accession>A0A8D8Z6W3</accession>
<sequence>MLSLTSEDPQAPLAHDSSASICSEDLTHQGFHTPLEEDAPLTPRPNSYLQPPTPTSAIMTVSLEGYLEPHRMSFSSPPNSEAIAIHRPTSFHEDSSYPVFSPPPYNIVHHRRSSSLGIPWNPYIPRKSISNSSHHTCNVYYPFYYLVQPK</sequence>
<reference evidence="2" key="1">
    <citation type="submission" date="2021-05" db="EMBL/GenBank/DDBJ databases">
        <authorList>
            <person name="Alioto T."/>
            <person name="Alioto T."/>
            <person name="Gomez Garrido J."/>
        </authorList>
    </citation>
    <scope>NUCLEOTIDE SEQUENCE</scope>
</reference>
<evidence type="ECO:0000313" key="2">
    <source>
        <dbReference type="EMBL" id="CAG6740767.1"/>
    </source>
</evidence>
<feature type="compositionally biased region" description="Polar residues" evidence="1">
    <location>
        <begin position="44"/>
        <end position="55"/>
    </location>
</feature>
<dbReference type="EMBL" id="HBUF01540919">
    <property type="protein sequence ID" value="CAG6755055.1"/>
    <property type="molecule type" value="Transcribed_RNA"/>
</dbReference>
<dbReference type="EMBL" id="HBUF01420881">
    <property type="protein sequence ID" value="CAG6740767.1"/>
    <property type="molecule type" value="Transcribed_RNA"/>
</dbReference>
<dbReference type="EMBL" id="HBUF01084902">
    <property type="protein sequence ID" value="CAG6634078.1"/>
    <property type="molecule type" value="Transcribed_RNA"/>
</dbReference>
<protein>
    <submittedName>
        <fullName evidence="2">Uncharacterized protein</fullName>
    </submittedName>
</protein>
<dbReference type="EMBL" id="HBUF01261045">
    <property type="protein sequence ID" value="CAG6682879.1"/>
    <property type="molecule type" value="Transcribed_RNA"/>
</dbReference>
<dbReference type="AlphaFoldDB" id="A0A8D8Z6W3"/>
<proteinExistence type="predicted"/>
<dbReference type="EMBL" id="HBUF01420882">
    <property type="protein sequence ID" value="CAG6740768.1"/>
    <property type="molecule type" value="Transcribed_RNA"/>
</dbReference>